<protein>
    <submittedName>
        <fullName evidence="1">Uncharacterized protein</fullName>
    </submittedName>
</protein>
<dbReference type="InterPro" id="IPR001370">
    <property type="entry name" value="BIR_rpt"/>
</dbReference>
<accession>A0ABQ9EX35</accession>
<keyword evidence="2" id="KW-1185">Reference proteome</keyword>
<sequence length="229" mass="25958">MDVNIYRYASYANFPREVEVFPTHLADAGFYYEVKYKGWKKGDNPIYVHRMLSPHCRFINEDGMNTKTNRSRKLVESENGNKMKSEDECKYINQSANTKIPAPSSEIGAYGGLSDVSNGLNKLGCSTNCVAQTSVGEAVLSTAKHEQKPFVNNTQERNKQSDKKSHSVATTFFGKKNTDPLGISFERPVYPHYAITTVRLTSFREWPKQMKQKPQDLAKAGFFHEVRAI</sequence>
<proteinExistence type="predicted"/>
<evidence type="ECO:0000313" key="2">
    <source>
        <dbReference type="Proteomes" id="UP001217089"/>
    </source>
</evidence>
<dbReference type="InterPro" id="IPR050784">
    <property type="entry name" value="IAP"/>
</dbReference>
<comment type="caution">
    <text evidence="1">The sequence shown here is derived from an EMBL/GenBank/DDBJ whole genome shotgun (WGS) entry which is preliminary data.</text>
</comment>
<dbReference type="Pfam" id="PF00653">
    <property type="entry name" value="BIR"/>
    <property type="match status" value="1"/>
</dbReference>
<dbReference type="EMBL" id="JARBDR010000640">
    <property type="protein sequence ID" value="KAJ8309708.1"/>
    <property type="molecule type" value="Genomic_DNA"/>
</dbReference>
<dbReference type="Proteomes" id="UP001217089">
    <property type="component" value="Unassembled WGS sequence"/>
</dbReference>
<evidence type="ECO:0000313" key="1">
    <source>
        <dbReference type="EMBL" id="KAJ8309708.1"/>
    </source>
</evidence>
<organism evidence="1 2">
    <name type="scientific">Tegillarca granosa</name>
    <name type="common">Malaysian cockle</name>
    <name type="synonym">Anadara granosa</name>
    <dbReference type="NCBI Taxonomy" id="220873"/>
    <lineage>
        <taxon>Eukaryota</taxon>
        <taxon>Metazoa</taxon>
        <taxon>Spiralia</taxon>
        <taxon>Lophotrochozoa</taxon>
        <taxon>Mollusca</taxon>
        <taxon>Bivalvia</taxon>
        <taxon>Autobranchia</taxon>
        <taxon>Pteriomorphia</taxon>
        <taxon>Arcoida</taxon>
        <taxon>Arcoidea</taxon>
        <taxon>Arcidae</taxon>
        <taxon>Tegillarca</taxon>
    </lineage>
</organism>
<dbReference type="Gene3D" id="1.10.1170.10">
    <property type="entry name" value="Inhibitor Of Apoptosis Protein (2mihbC-IAP-1), Chain A"/>
    <property type="match status" value="2"/>
</dbReference>
<dbReference type="PROSITE" id="PS50143">
    <property type="entry name" value="BIR_REPEAT_2"/>
    <property type="match status" value="1"/>
</dbReference>
<dbReference type="SUPFAM" id="SSF57924">
    <property type="entry name" value="Inhibitor of apoptosis (IAP) repeat"/>
    <property type="match status" value="2"/>
</dbReference>
<dbReference type="SMART" id="SM00238">
    <property type="entry name" value="BIR"/>
    <property type="match status" value="1"/>
</dbReference>
<reference evidence="1 2" key="1">
    <citation type="submission" date="2022-12" db="EMBL/GenBank/DDBJ databases">
        <title>Chromosome-level genome of Tegillarca granosa.</title>
        <authorList>
            <person name="Kim J."/>
        </authorList>
    </citation>
    <scope>NUCLEOTIDE SEQUENCE [LARGE SCALE GENOMIC DNA]</scope>
    <source>
        <strain evidence="1">Teg-2019</strain>
        <tissue evidence="1">Adductor muscle</tissue>
    </source>
</reference>
<dbReference type="PANTHER" id="PTHR10044:SF139">
    <property type="entry name" value="DEATH-ASSOCIATED INHIBITOR OF APOPTOSIS 2"/>
    <property type="match status" value="1"/>
</dbReference>
<dbReference type="PANTHER" id="PTHR10044">
    <property type="entry name" value="INHIBITOR OF APOPTOSIS"/>
    <property type="match status" value="1"/>
</dbReference>
<gene>
    <name evidence="1" type="ORF">KUTeg_011573</name>
</gene>
<name>A0ABQ9EX35_TEGGR</name>